<keyword evidence="7" id="KW-1208">Phospholipid metabolism</keyword>
<keyword evidence="2 8" id="KW-0808">Transferase</keyword>
<sequence>MPVKSQASGSTGMSQPSPESDSHSQEIPSISAVLLNVPNTVTYSRIILLLWAAVVAASRPRLALTLWLLNFVLDGVDGALARRLGQTSAFGAFLDVAVDIASRGLLWVGWAAAVAAADAAAVTAAGATAAVGTPVAGATAPATALAAAGGGAAGATGRGASLLAAAALPLSLSVVLLECLVFTCTHAAAGAAWKHESHFDAAPAWVAAVMARGFKTPPGCLAIAGLMGCPLWLWACRALPQPGPWSHPALGAVLVAGRLLAAGVEVWLLGAHLRALLRSDERELELRRARRSGQGLLRQQQEEEGAGVGAVAGAVVGAVAGRSAAAEQEERKLGQAEEEGDLALAGGVAAVIAEVGEGEEQGGRGTGAAAERSQGSGGEGRRGSASPAGPAD</sequence>
<dbReference type="PROSITE" id="PS00379">
    <property type="entry name" value="CDP_ALCOHOL_P_TRANSF"/>
    <property type="match status" value="1"/>
</dbReference>
<evidence type="ECO:0000256" key="3">
    <source>
        <dbReference type="ARBA" id="ARBA00022692"/>
    </source>
</evidence>
<reference evidence="10" key="1">
    <citation type="journal article" date="2020" name="bioRxiv">
        <title>Comparative genomics of Chlamydomonas.</title>
        <authorList>
            <person name="Craig R.J."/>
            <person name="Hasan A.R."/>
            <person name="Ness R.W."/>
            <person name="Keightley P.D."/>
        </authorList>
    </citation>
    <scope>NUCLEOTIDE SEQUENCE</scope>
    <source>
        <strain evidence="10">CCAP 11/173</strain>
    </source>
</reference>
<dbReference type="AlphaFoldDB" id="A0A835WB91"/>
<evidence type="ECO:0000256" key="6">
    <source>
        <dbReference type="ARBA" id="ARBA00023136"/>
    </source>
</evidence>
<feature type="compositionally biased region" description="Low complexity" evidence="9">
    <location>
        <begin position="383"/>
        <end position="392"/>
    </location>
</feature>
<feature type="compositionally biased region" description="Polar residues" evidence="9">
    <location>
        <begin position="1"/>
        <end position="19"/>
    </location>
</feature>
<evidence type="ECO:0000256" key="7">
    <source>
        <dbReference type="ARBA" id="ARBA00023264"/>
    </source>
</evidence>
<dbReference type="PANTHER" id="PTHR15362:SF13">
    <property type="entry name" value="SI:CH1073-145M9.1"/>
    <property type="match status" value="1"/>
</dbReference>
<keyword evidence="4" id="KW-1133">Transmembrane helix</keyword>
<evidence type="ECO:0000256" key="8">
    <source>
        <dbReference type="RuleBase" id="RU003750"/>
    </source>
</evidence>
<evidence type="ECO:0000313" key="10">
    <source>
        <dbReference type="EMBL" id="KAG2444197.1"/>
    </source>
</evidence>
<dbReference type="InterPro" id="IPR048254">
    <property type="entry name" value="CDP_ALCOHOL_P_TRANSF_CS"/>
</dbReference>
<organism evidence="10 11">
    <name type="scientific">Chlamydomonas schloesseri</name>
    <dbReference type="NCBI Taxonomy" id="2026947"/>
    <lineage>
        <taxon>Eukaryota</taxon>
        <taxon>Viridiplantae</taxon>
        <taxon>Chlorophyta</taxon>
        <taxon>core chlorophytes</taxon>
        <taxon>Chlorophyceae</taxon>
        <taxon>CS clade</taxon>
        <taxon>Chlamydomonadales</taxon>
        <taxon>Chlamydomonadaceae</taxon>
        <taxon>Chlamydomonas</taxon>
    </lineage>
</organism>
<comment type="similarity">
    <text evidence="8">Belongs to the CDP-alcohol phosphatidyltransferase class-I family.</text>
</comment>
<evidence type="ECO:0000256" key="4">
    <source>
        <dbReference type="ARBA" id="ARBA00022989"/>
    </source>
</evidence>
<protein>
    <recommendedName>
        <fullName evidence="12">CDP-diacylglycerol--inositol 3-phosphatidyltransferase</fullName>
    </recommendedName>
</protein>
<evidence type="ECO:0000256" key="1">
    <source>
        <dbReference type="ARBA" id="ARBA00004141"/>
    </source>
</evidence>
<accession>A0A835WB91</accession>
<feature type="region of interest" description="Disordered" evidence="9">
    <location>
        <begin position="355"/>
        <end position="392"/>
    </location>
</feature>
<keyword evidence="5" id="KW-0443">Lipid metabolism</keyword>
<evidence type="ECO:0000256" key="2">
    <source>
        <dbReference type="ARBA" id="ARBA00022679"/>
    </source>
</evidence>
<comment type="subcellular location">
    <subcellularLocation>
        <location evidence="1">Membrane</location>
        <topology evidence="1">Multi-pass membrane protein</topology>
    </subcellularLocation>
</comment>
<dbReference type="GO" id="GO:0016020">
    <property type="term" value="C:membrane"/>
    <property type="evidence" value="ECO:0007669"/>
    <property type="project" value="UniProtKB-SubCell"/>
</dbReference>
<dbReference type="Proteomes" id="UP000613740">
    <property type="component" value="Unassembled WGS sequence"/>
</dbReference>
<dbReference type="PANTHER" id="PTHR15362">
    <property type="entry name" value="PHOSPHATIDYLINOSITOL SYNTHASE"/>
    <property type="match status" value="1"/>
</dbReference>
<dbReference type="GO" id="GO:0016780">
    <property type="term" value="F:phosphotransferase activity, for other substituted phosphate groups"/>
    <property type="evidence" value="ECO:0007669"/>
    <property type="project" value="InterPro"/>
</dbReference>
<proteinExistence type="inferred from homology"/>
<dbReference type="GO" id="GO:0008654">
    <property type="term" value="P:phospholipid biosynthetic process"/>
    <property type="evidence" value="ECO:0007669"/>
    <property type="project" value="InterPro"/>
</dbReference>
<dbReference type="EMBL" id="JAEHOD010000029">
    <property type="protein sequence ID" value="KAG2444197.1"/>
    <property type="molecule type" value="Genomic_DNA"/>
</dbReference>
<evidence type="ECO:0000256" key="9">
    <source>
        <dbReference type="SAM" id="MobiDB-lite"/>
    </source>
</evidence>
<comment type="caution">
    <text evidence="10">The sequence shown here is derived from an EMBL/GenBank/DDBJ whole genome shotgun (WGS) entry which is preliminary data.</text>
</comment>
<dbReference type="InterPro" id="IPR000462">
    <property type="entry name" value="CDP-OH_P_trans"/>
</dbReference>
<evidence type="ECO:0000313" key="11">
    <source>
        <dbReference type="Proteomes" id="UP000613740"/>
    </source>
</evidence>
<feature type="region of interest" description="Disordered" evidence="9">
    <location>
        <begin position="1"/>
        <end position="24"/>
    </location>
</feature>
<dbReference type="Pfam" id="PF01066">
    <property type="entry name" value="CDP-OH_P_transf"/>
    <property type="match status" value="1"/>
</dbReference>
<dbReference type="Gene3D" id="1.20.120.1760">
    <property type="match status" value="1"/>
</dbReference>
<name>A0A835WB91_9CHLO</name>
<keyword evidence="6" id="KW-0472">Membrane</keyword>
<evidence type="ECO:0008006" key="12">
    <source>
        <dbReference type="Google" id="ProtNLM"/>
    </source>
</evidence>
<dbReference type="OrthoDB" id="10251079at2759"/>
<dbReference type="InterPro" id="IPR043130">
    <property type="entry name" value="CDP-OH_PTrfase_TM_dom"/>
</dbReference>
<gene>
    <name evidence="10" type="ORF">HYH02_009135</name>
</gene>
<keyword evidence="11" id="KW-1185">Reference proteome</keyword>
<keyword evidence="3" id="KW-0812">Transmembrane</keyword>
<evidence type="ECO:0000256" key="5">
    <source>
        <dbReference type="ARBA" id="ARBA00023098"/>
    </source>
</evidence>